<dbReference type="EMBL" id="NJGD01000028">
    <property type="protein sequence ID" value="PJR09704.1"/>
    <property type="molecule type" value="Genomic_DNA"/>
</dbReference>
<name>A0A2J0YU73_RHIML</name>
<dbReference type="Proteomes" id="UP000231987">
    <property type="component" value="Unassembled WGS sequence"/>
</dbReference>
<accession>A0A2J0YU73</accession>
<proteinExistence type="predicted"/>
<organism evidence="1 2">
    <name type="scientific">Rhizobium meliloti</name>
    <name type="common">Ensifer meliloti</name>
    <name type="synonym">Sinorhizobium meliloti</name>
    <dbReference type="NCBI Taxonomy" id="382"/>
    <lineage>
        <taxon>Bacteria</taxon>
        <taxon>Pseudomonadati</taxon>
        <taxon>Pseudomonadota</taxon>
        <taxon>Alphaproteobacteria</taxon>
        <taxon>Hyphomicrobiales</taxon>
        <taxon>Rhizobiaceae</taxon>
        <taxon>Sinorhizobium/Ensifer group</taxon>
        <taxon>Sinorhizobium</taxon>
    </lineage>
</organism>
<evidence type="ECO:0000313" key="1">
    <source>
        <dbReference type="EMBL" id="PJR09704.1"/>
    </source>
</evidence>
<gene>
    <name evidence="1" type="ORF">CEJ86_30780</name>
</gene>
<reference evidence="1 2" key="1">
    <citation type="submission" date="2017-06" db="EMBL/GenBank/DDBJ databases">
        <title>Ensifer strains isolated from leguminous trees and herbs display diverse denitrification phenotypes with some acting as strong N2O sinks.</title>
        <authorList>
            <person name="Woliy K."/>
            <person name="Mania D."/>
            <person name="Bakken L.R."/>
            <person name="Frostegard A."/>
        </authorList>
    </citation>
    <scope>NUCLEOTIDE SEQUENCE [LARGE SCALE GENOMIC DNA]</scope>
    <source>
        <strain evidence="1 2">AC50a</strain>
    </source>
</reference>
<dbReference type="AlphaFoldDB" id="A0A2J0YU73"/>
<sequence>MERQHEIRVETYEDVITHEKEILGRIAARPNGGRLLLMDPSRLLSEVGVFLSERALAEWDHASGGFFSSRGHGGTYDVLAASDPAAARSRIRVRALVLKESAS</sequence>
<evidence type="ECO:0000313" key="2">
    <source>
        <dbReference type="Proteomes" id="UP000231987"/>
    </source>
</evidence>
<protein>
    <submittedName>
        <fullName evidence="1">Uncharacterized protein</fullName>
    </submittedName>
</protein>
<comment type="caution">
    <text evidence="1">The sequence shown here is derived from an EMBL/GenBank/DDBJ whole genome shotgun (WGS) entry which is preliminary data.</text>
</comment>
<dbReference type="RefSeq" id="WP_100674796.1">
    <property type="nucleotide sequence ID" value="NZ_JBKOIJ010000003.1"/>
</dbReference>